<organism evidence="2 3">
    <name type="scientific">Cohnella hongkongensis</name>
    <dbReference type="NCBI Taxonomy" id="178337"/>
    <lineage>
        <taxon>Bacteria</taxon>
        <taxon>Bacillati</taxon>
        <taxon>Bacillota</taxon>
        <taxon>Bacilli</taxon>
        <taxon>Bacillales</taxon>
        <taxon>Paenibacillaceae</taxon>
        <taxon>Cohnella</taxon>
    </lineage>
</organism>
<evidence type="ECO:0000313" key="2">
    <source>
        <dbReference type="EMBL" id="MFC4598508.1"/>
    </source>
</evidence>
<name>A0ABV9FBV3_9BACL</name>
<keyword evidence="3" id="KW-1185">Reference proteome</keyword>
<gene>
    <name evidence="2" type="ORF">ACFO3S_09710</name>
</gene>
<sequence>MARDEGPSKSGRSAADRRKSKSSPLSPGYDKKLDGPNRPST</sequence>
<protein>
    <submittedName>
        <fullName evidence="2">Uncharacterized protein</fullName>
    </submittedName>
</protein>
<proteinExistence type="predicted"/>
<accession>A0ABV9FBV3</accession>
<reference evidence="3" key="1">
    <citation type="journal article" date="2019" name="Int. J. Syst. Evol. Microbiol.">
        <title>The Global Catalogue of Microorganisms (GCM) 10K type strain sequencing project: providing services to taxonomists for standard genome sequencing and annotation.</title>
        <authorList>
            <consortium name="The Broad Institute Genomics Platform"/>
            <consortium name="The Broad Institute Genome Sequencing Center for Infectious Disease"/>
            <person name="Wu L."/>
            <person name="Ma J."/>
        </authorList>
    </citation>
    <scope>NUCLEOTIDE SEQUENCE [LARGE SCALE GENOMIC DNA]</scope>
    <source>
        <strain evidence="3">CCUG 49571</strain>
    </source>
</reference>
<comment type="caution">
    <text evidence="2">The sequence shown here is derived from an EMBL/GenBank/DDBJ whole genome shotgun (WGS) entry which is preliminary data.</text>
</comment>
<dbReference type="Proteomes" id="UP001596028">
    <property type="component" value="Unassembled WGS sequence"/>
</dbReference>
<dbReference type="EMBL" id="JBHSEP010000005">
    <property type="protein sequence ID" value="MFC4598508.1"/>
    <property type="molecule type" value="Genomic_DNA"/>
</dbReference>
<evidence type="ECO:0000256" key="1">
    <source>
        <dbReference type="SAM" id="MobiDB-lite"/>
    </source>
</evidence>
<dbReference type="RefSeq" id="WP_378094834.1">
    <property type="nucleotide sequence ID" value="NZ_JBHSEP010000005.1"/>
</dbReference>
<evidence type="ECO:0000313" key="3">
    <source>
        <dbReference type="Proteomes" id="UP001596028"/>
    </source>
</evidence>
<feature type="region of interest" description="Disordered" evidence="1">
    <location>
        <begin position="1"/>
        <end position="41"/>
    </location>
</feature>